<evidence type="ECO:0000313" key="15">
    <source>
        <dbReference type="Proteomes" id="UP000712600"/>
    </source>
</evidence>
<feature type="binding site" evidence="11">
    <location>
        <position position="38"/>
    </location>
    <ligand>
        <name>ATP</name>
        <dbReference type="ChEBI" id="CHEBI:30616"/>
    </ligand>
</feature>
<dbReference type="EC" id="2.7.11.1" evidence="3"/>
<keyword evidence="6 11" id="KW-0547">Nucleotide-binding</keyword>
<dbReference type="PROSITE" id="PS00107">
    <property type="entry name" value="PROTEIN_KINASE_ATP"/>
    <property type="match status" value="1"/>
</dbReference>
<evidence type="ECO:0000259" key="13">
    <source>
        <dbReference type="PROSITE" id="PS50011"/>
    </source>
</evidence>
<keyword evidence="5" id="KW-0808">Transferase</keyword>
<evidence type="ECO:0000256" key="4">
    <source>
        <dbReference type="ARBA" id="ARBA00022527"/>
    </source>
</evidence>
<dbReference type="InterPro" id="IPR017441">
    <property type="entry name" value="Protein_kinase_ATP_BS"/>
</dbReference>
<reference evidence="14" key="1">
    <citation type="submission" date="2019-12" db="EMBL/GenBank/DDBJ databases">
        <title>Genome sequencing and annotation of Brassica cretica.</title>
        <authorList>
            <person name="Studholme D.J."/>
            <person name="Sarris P."/>
        </authorList>
    </citation>
    <scope>NUCLEOTIDE SEQUENCE</scope>
    <source>
        <strain evidence="14">PFS-109/04</strain>
        <tissue evidence="14">Leaf</tissue>
    </source>
</reference>
<keyword evidence="4 12" id="KW-0723">Serine/threonine-protein kinase</keyword>
<comment type="catalytic activity">
    <reaction evidence="9">
        <text>L-threonyl-[protein] + ATP = O-phospho-L-threonyl-[protein] + ADP + H(+)</text>
        <dbReference type="Rhea" id="RHEA:46608"/>
        <dbReference type="Rhea" id="RHEA-COMP:11060"/>
        <dbReference type="Rhea" id="RHEA-COMP:11605"/>
        <dbReference type="ChEBI" id="CHEBI:15378"/>
        <dbReference type="ChEBI" id="CHEBI:30013"/>
        <dbReference type="ChEBI" id="CHEBI:30616"/>
        <dbReference type="ChEBI" id="CHEBI:61977"/>
        <dbReference type="ChEBI" id="CHEBI:456216"/>
        <dbReference type="EC" id="2.7.11.1"/>
    </reaction>
</comment>
<evidence type="ECO:0000256" key="12">
    <source>
        <dbReference type="RuleBase" id="RU000304"/>
    </source>
</evidence>
<evidence type="ECO:0000256" key="3">
    <source>
        <dbReference type="ARBA" id="ARBA00012513"/>
    </source>
</evidence>
<dbReference type="GO" id="GO:0004674">
    <property type="term" value="F:protein serine/threonine kinase activity"/>
    <property type="evidence" value="ECO:0007669"/>
    <property type="project" value="UniProtKB-KW"/>
</dbReference>
<comment type="caution">
    <text evidence="14">The sequence shown here is derived from an EMBL/GenBank/DDBJ whole genome shotgun (WGS) entry which is preliminary data.</text>
</comment>
<dbReference type="PROSITE" id="PS50011">
    <property type="entry name" value="PROTEIN_KINASE_DOM"/>
    <property type="match status" value="1"/>
</dbReference>
<evidence type="ECO:0000256" key="1">
    <source>
        <dbReference type="ARBA" id="ARBA00005926"/>
    </source>
</evidence>
<dbReference type="EMBL" id="QGKX02001347">
    <property type="protein sequence ID" value="KAF3525701.1"/>
    <property type="molecule type" value="Genomic_DNA"/>
</dbReference>
<comment type="subunit">
    <text evidence="2">Monomer.</text>
</comment>
<protein>
    <recommendedName>
        <fullName evidence="3">non-specific serine/threonine protein kinase</fullName>
        <ecNumber evidence="3">2.7.11.1</ecNumber>
    </recommendedName>
</protein>
<dbReference type="AlphaFoldDB" id="A0A8S9Q105"/>
<dbReference type="SMART" id="SM00220">
    <property type="entry name" value="S_TKc"/>
    <property type="match status" value="1"/>
</dbReference>
<evidence type="ECO:0000313" key="14">
    <source>
        <dbReference type="EMBL" id="KAF3525701.1"/>
    </source>
</evidence>
<evidence type="ECO:0000256" key="11">
    <source>
        <dbReference type="PROSITE-ProRule" id="PRU10141"/>
    </source>
</evidence>
<dbReference type="SUPFAM" id="SSF56112">
    <property type="entry name" value="Protein kinase-like (PK-like)"/>
    <property type="match status" value="3"/>
</dbReference>
<dbReference type="InterPro" id="IPR008271">
    <property type="entry name" value="Ser/Thr_kinase_AS"/>
</dbReference>
<dbReference type="PROSITE" id="PS00108">
    <property type="entry name" value="PROTEIN_KINASE_ST"/>
    <property type="match status" value="2"/>
</dbReference>
<gene>
    <name evidence="14" type="ORF">F2Q69_00051478</name>
</gene>
<dbReference type="InterPro" id="IPR050235">
    <property type="entry name" value="CK1_Ser-Thr_kinase"/>
</dbReference>
<evidence type="ECO:0000256" key="9">
    <source>
        <dbReference type="ARBA" id="ARBA00047899"/>
    </source>
</evidence>
<evidence type="ECO:0000256" key="10">
    <source>
        <dbReference type="ARBA" id="ARBA00048679"/>
    </source>
</evidence>
<comment type="catalytic activity">
    <reaction evidence="10">
        <text>L-seryl-[protein] + ATP = O-phospho-L-seryl-[protein] + ADP + H(+)</text>
        <dbReference type="Rhea" id="RHEA:17989"/>
        <dbReference type="Rhea" id="RHEA-COMP:9863"/>
        <dbReference type="Rhea" id="RHEA-COMP:11604"/>
        <dbReference type="ChEBI" id="CHEBI:15378"/>
        <dbReference type="ChEBI" id="CHEBI:29999"/>
        <dbReference type="ChEBI" id="CHEBI:30616"/>
        <dbReference type="ChEBI" id="CHEBI:83421"/>
        <dbReference type="ChEBI" id="CHEBI:456216"/>
        <dbReference type="EC" id="2.7.11.1"/>
    </reaction>
</comment>
<dbReference type="Proteomes" id="UP000712600">
    <property type="component" value="Unassembled WGS sequence"/>
</dbReference>
<keyword evidence="8 11" id="KW-0067">ATP-binding</keyword>
<evidence type="ECO:0000256" key="5">
    <source>
        <dbReference type="ARBA" id="ARBA00022679"/>
    </source>
</evidence>
<evidence type="ECO:0000256" key="7">
    <source>
        <dbReference type="ARBA" id="ARBA00022777"/>
    </source>
</evidence>
<dbReference type="Gene3D" id="1.10.510.10">
    <property type="entry name" value="Transferase(Phosphotransferase) domain 1"/>
    <property type="match status" value="3"/>
</dbReference>
<evidence type="ECO:0000256" key="8">
    <source>
        <dbReference type="ARBA" id="ARBA00022840"/>
    </source>
</evidence>
<keyword evidence="7" id="KW-0418">Kinase</keyword>
<evidence type="ECO:0000256" key="2">
    <source>
        <dbReference type="ARBA" id="ARBA00011245"/>
    </source>
</evidence>
<dbReference type="Gene3D" id="3.30.200.20">
    <property type="entry name" value="Phosphorylase Kinase, domain 1"/>
    <property type="match status" value="2"/>
</dbReference>
<dbReference type="Pfam" id="PF00069">
    <property type="entry name" value="Pkinase"/>
    <property type="match status" value="3"/>
</dbReference>
<comment type="similarity">
    <text evidence="1">Belongs to the protein kinase superfamily. CK1 Ser/Thr protein kinase family. Casein kinase I subfamily.</text>
</comment>
<organism evidence="14 15">
    <name type="scientific">Brassica cretica</name>
    <name type="common">Mustard</name>
    <dbReference type="NCBI Taxonomy" id="69181"/>
    <lineage>
        <taxon>Eukaryota</taxon>
        <taxon>Viridiplantae</taxon>
        <taxon>Streptophyta</taxon>
        <taxon>Embryophyta</taxon>
        <taxon>Tracheophyta</taxon>
        <taxon>Spermatophyta</taxon>
        <taxon>Magnoliopsida</taxon>
        <taxon>eudicotyledons</taxon>
        <taxon>Gunneridae</taxon>
        <taxon>Pentapetalae</taxon>
        <taxon>rosids</taxon>
        <taxon>malvids</taxon>
        <taxon>Brassicales</taxon>
        <taxon>Brassicaceae</taxon>
        <taxon>Brassiceae</taxon>
        <taxon>Brassica</taxon>
    </lineage>
</organism>
<dbReference type="InterPro" id="IPR011009">
    <property type="entry name" value="Kinase-like_dom_sf"/>
</dbReference>
<dbReference type="PANTHER" id="PTHR11909">
    <property type="entry name" value="CASEIN KINASE-RELATED"/>
    <property type="match status" value="1"/>
</dbReference>
<name>A0A8S9Q105_BRACR</name>
<accession>A0A8S9Q105</accession>
<dbReference type="GO" id="GO:0005524">
    <property type="term" value="F:ATP binding"/>
    <property type="evidence" value="ECO:0007669"/>
    <property type="project" value="UniProtKB-UniRule"/>
</dbReference>
<evidence type="ECO:0000256" key="6">
    <source>
        <dbReference type="ARBA" id="ARBA00022741"/>
    </source>
</evidence>
<feature type="domain" description="Protein kinase" evidence="13">
    <location>
        <begin position="9"/>
        <end position="328"/>
    </location>
</feature>
<proteinExistence type="inferred from homology"/>
<dbReference type="FunFam" id="3.30.200.20:FF:000538">
    <property type="entry name" value="Putative Casein kinase I"/>
    <property type="match status" value="1"/>
</dbReference>
<dbReference type="InterPro" id="IPR000719">
    <property type="entry name" value="Prot_kinase_dom"/>
</dbReference>
<sequence>MEPRVGNKFRLGRKIGSGSFGEIYLGTNIQTNEEVAIKLENVKTKHPQLLYESKLYKVLQGGTGVPNVKWYGTEGDYNVLVIDLLGPSLEDLFNFCSRKLSLKTVLMLADQMINRIEFVHQKSFLHRDIKPDNFLMGLGRRANQVYVIDFGLAKKYRDSNNQHIPYSAFGGDKFLSSFESGLILTSSFIRTENLDENVKTKHPQLLYESKLYKVLQGGTGVPNVKWYGTEGDYNVLVIDLLGPSLEDLFNFCSRKLSLKTVLMLADQMINRIEFVHQKSFLHRDIKPDNFLMGLGRRANQVYVIDFGLAKKYRDSNNQHIPYSLEDLFNFCSRKLSLKTVLMLADQMINRIEFVHQKSFLHRDIKPDNFLMGLGRRANQVYVIDFGLAKKYRDSNNQHIPYRENKNLTGTARYASMNTHLGIVDGSKTSYSPRAPILLLLYVLRSSVQDANELKIPNFCKIRNPKELGKKMA</sequence>